<dbReference type="InterPro" id="IPR036390">
    <property type="entry name" value="WH_DNA-bd_sf"/>
</dbReference>
<gene>
    <name evidence="3" type="ORF">SR858_09660</name>
</gene>
<dbReference type="PANTHER" id="PTHR34580:SF3">
    <property type="entry name" value="PROTEIN PAFB"/>
    <property type="match status" value="1"/>
</dbReference>
<reference evidence="3 4" key="1">
    <citation type="submission" date="2023-11" db="EMBL/GenBank/DDBJ databases">
        <title>MicrobeMod: A computational toolkit for identifying prokaryotic methylation and restriction-modification with nanopore sequencing.</title>
        <authorList>
            <person name="Crits-Christoph A."/>
            <person name="Kang S.C."/>
            <person name="Lee H."/>
            <person name="Ostrov N."/>
        </authorList>
    </citation>
    <scope>NUCLEOTIDE SEQUENCE [LARGE SCALE GENOMIC DNA]</scope>
    <source>
        <strain evidence="3 4">ATCC 25935</strain>
    </source>
</reference>
<dbReference type="Pfam" id="PF13280">
    <property type="entry name" value="WYL"/>
    <property type="match status" value="1"/>
</dbReference>
<evidence type="ECO:0000313" key="4">
    <source>
        <dbReference type="Proteomes" id="UP001326110"/>
    </source>
</evidence>
<dbReference type="RefSeq" id="WP_019920566.1">
    <property type="nucleotide sequence ID" value="NZ_CP140152.1"/>
</dbReference>
<dbReference type="PROSITE" id="PS52050">
    <property type="entry name" value="WYL"/>
    <property type="match status" value="1"/>
</dbReference>
<protein>
    <submittedName>
        <fullName evidence="3">YafY family protein</fullName>
    </submittedName>
</protein>
<proteinExistence type="predicted"/>
<dbReference type="GeneID" id="43162452"/>
<evidence type="ECO:0000259" key="1">
    <source>
        <dbReference type="Pfam" id="PF08279"/>
    </source>
</evidence>
<dbReference type="SUPFAM" id="SSF46785">
    <property type="entry name" value="Winged helix' DNA-binding domain"/>
    <property type="match status" value="1"/>
</dbReference>
<feature type="domain" description="WYL" evidence="2">
    <location>
        <begin position="139"/>
        <end position="203"/>
    </location>
</feature>
<evidence type="ECO:0000313" key="3">
    <source>
        <dbReference type="EMBL" id="WQH06568.1"/>
    </source>
</evidence>
<feature type="domain" description="Helix-turn-helix type 11" evidence="1">
    <location>
        <begin position="6"/>
        <end position="59"/>
    </location>
</feature>
<dbReference type="InterPro" id="IPR026881">
    <property type="entry name" value="WYL_dom"/>
</dbReference>
<dbReference type="PANTHER" id="PTHR34580">
    <property type="match status" value="1"/>
</dbReference>
<organism evidence="3 4">
    <name type="scientific">Duganella zoogloeoides</name>
    <dbReference type="NCBI Taxonomy" id="75659"/>
    <lineage>
        <taxon>Bacteria</taxon>
        <taxon>Pseudomonadati</taxon>
        <taxon>Pseudomonadota</taxon>
        <taxon>Betaproteobacteria</taxon>
        <taxon>Burkholderiales</taxon>
        <taxon>Oxalobacteraceae</taxon>
        <taxon>Telluria group</taxon>
        <taxon>Duganella</taxon>
    </lineage>
</organism>
<name>A0ABZ0Y3F4_9BURK</name>
<dbReference type="Gene3D" id="1.10.10.10">
    <property type="entry name" value="Winged helix-like DNA-binding domain superfamily/Winged helix DNA-binding domain"/>
    <property type="match status" value="1"/>
</dbReference>
<dbReference type="InterPro" id="IPR051534">
    <property type="entry name" value="CBASS_pafABC_assoc_protein"/>
</dbReference>
<evidence type="ECO:0000259" key="2">
    <source>
        <dbReference type="Pfam" id="PF13280"/>
    </source>
</evidence>
<accession>A0ABZ0Y3F4</accession>
<dbReference type="EMBL" id="CP140152">
    <property type="protein sequence ID" value="WQH06568.1"/>
    <property type="molecule type" value="Genomic_DNA"/>
</dbReference>
<dbReference type="InterPro" id="IPR036388">
    <property type="entry name" value="WH-like_DNA-bd_sf"/>
</dbReference>
<keyword evidence="4" id="KW-1185">Reference proteome</keyword>
<dbReference type="Pfam" id="PF08279">
    <property type="entry name" value="HTH_11"/>
    <property type="match status" value="1"/>
</dbReference>
<sequence>MSRSERLLNLLQVLRHHRRPVTGQALSAELGVSIRTLYRDIASLKAQGAVIEGEPGLGYVMKPGFMLPPLMFAAEELDALVLGMRLIAEQGDQSLAQGASRALDKIYAVLPAELRRELEASALLVGAGRKVPPQAVDADVLRTAIRIGHKLELSYRTPAGAVSERTVWPFALVYFDLTRVLMCWCELRGAFRNFRTDRILAAKLLSTRSPRSRQALLAQWRRTEYVAGHSILPEATSGVR</sequence>
<dbReference type="Proteomes" id="UP001326110">
    <property type="component" value="Chromosome"/>
</dbReference>
<dbReference type="InterPro" id="IPR013196">
    <property type="entry name" value="HTH_11"/>
</dbReference>